<organism evidence="1 2">
    <name type="scientific">Avena sativa</name>
    <name type="common">Oat</name>
    <dbReference type="NCBI Taxonomy" id="4498"/>
    <lineage>
        <taxon>Eukaryota</taxon>
        <taxon>Viridiplantae</taxon>
        <taxon>Streptophyta</taxon>
        <taxon>Embryophyta</taxon>
        <taxon>Tracheophyta</taxon>
        <taxon>Spermatophyta</taxon>
        <taxon>Magnoliopsida</taxon>
        <taxon>Liliopsida</taxon>
        <taxon>Poales</taxon>
        <taxon>Poaceae</taxon>
        <taxon>BOP clade</taxon>
        <taxon>Pooideae</taxon>
        <taxon>Poodae</taxon>
        <taxon>Poeae</taxon>
        <taxon>Poeae Chloroplast Group 1 (Aveneae type)</taxon>
        <taxon>Aveninae</taxon>
        <taxon>Avena</taxon>
    </lineage>
</organism>
<dbReference type="Proteomes" id="UP001732700">
    <property type="component" value="Chromosome 4C"/>
</dbReference>
<reference evidence="1" key="1">
    <citation type="submission" date="2021-05" db="EMBL/GenBank/DDBJ databases">
        <authorList>
            <person name="Scholz U."/>
            <person name="Mascher M."/>
            <person name="Fiebig A."/>
        </authorList>
    </citation>
    <scope>NUCLEOTIDE SEQUENCE [LARGE SCALE GENOMIC DNA]</scope>
</reference>
<keyword evidence="2" id="KW-1185">Reference proteome</keyword>
<proteinExistence type="predicted"/>
<reference evidence="1" key="2">
    <citation type="submission" date="2025-09" db="UniProtKB">
        <authorList>
            <consortium name="EnsemblPlants"/>
        </authorList>
    </citation>
    <scope>IDENTIFICATION</scope>
</reference>
<evidence type="ECO:0000313" key="2">
    <source>
        <dbReference type="Proteomes" id="UP001732700"/>
    </source>
</evidence>
<name>A0ACD5WT67_AVESA</name>
<evidence type="ECO:0000313" key="1">
    <source>
        <dbReference type="EnsemblPlants" id="AVESA.00010b.r2.4CG1270780.1.CDS"/>
    </source>
</evidence>
<protein>
    <submittedName>
        <fullName evidence="1">Uncharacterized protein</fullName>
    </submittedName>
</protein>
<sequence length="273" mass="31324">MEVVTGAIGSLLPKLGNLLKEEYNLQKRIKGEIMFLKAELESMETALVKISEVPIDQPPDTQVKLWARDVRDLSYELEDSIDKFMVRIHEPQSFMGFIDRCLSLLTKPKIRHKIGAEVKDIKRRIHEVSERRDRYKVGNIVAKPIGLTIDSLRLSALYTKATELIGTDKKIQDLIREIKGTDHESEKHKKIVSVVGIGGLGKTTLANVVYKKLRKNFDCGAFVSVSQNPNMEKIFKDLLYQLCPDFYQISDEDWLIKEIREHLATRRFVSRGL</sequence>
<dbReference type="EnsemblPlants" id="AVESA.00010b.r2.4CG1270780.1">
    <property type="protein sequence ID" value="AVESA.00010b.r2.4CG1270780.1.CDS"/>
    <property type="gene ID" value="AVESA.00010b.r2.4CG1270780"/>
</dbReference>
<accession>A0ACD5WT67</accession>